<gene>
    <name evidence="1" type="ORF">CLODIP_2_CD05416</name>
</gene>
<protein>
    <submittedName>
        <fullName evidence="1">Uncharacterized protein</fullName>
    </submittedName>
</protein>
<evidence type="ECO:0000313" key="1">
    <source>
        <dbReference type="EMBL" id="CAB3385864.1"/>
    </source>
</evidence>
<dbReference type="EMBL" id="CADEPI010000436">
    <property type="protein sequence ID" value="CAB3385864.1"/>
    <property type="molecule type" value="Genomic_DNA"/>
</dbReference>
<reference evidence="1 2" key="1">
    <citation type="submission" date="2020-04" db="EMBL/GenBank/DDBJ databases">
        <authorList>
            <person name="Alioto T."/>
            <person name="Alioto T."/>
            <person name="Gomez Garrido J."/>
        </authorList>
    </citation>
    <scope>NUCLEOTIDE SEQUENCE [LARGE SCALE GENOMIC DNA]</scope>
</reference>
<evidence type="ECO:0000313" key="2">
    <source>
        <dbReference type="Proteomes" id="UP000494165"/>
    </source>
</evidence>
<proteinExistence type="predicted"/>
<accession>A0A8S1DQ36</accession>
<dbReference type="Proteomes" id="UP000494165">
    <property type="component" value="Unassembled WGS sequence"/>
</dbReference>
<dbReference type="AlphaFoldDB" id="A0A8S1DQ36"/>
<keyword evidence="2" id="KW-1185">Reference proteome</keyword>
<comment type="caution">
    <text evidence="1">The sequence shown here is derived from an EMBL/GenBank/DDBJ whole genome shotgun (WGS) entry which is preliminary data.</text>
</comment>
<sequence length="122" mass="14343">MKWAWQKTFAYPAYVGRSGVAEFTIKEEKLRTTNYDLLIEWDPQLDWVDMETPNLPHNAYVVDTFPEDRVYGFLYFGRAMIDGRSVYGQVRQDGILYTQTSNDTPVGLYRRFTFQILVLNVI</sequence>
<name>A0A8S1DQ36_9INSE</name>
<organism evidence="1 2">
    <name type="scientific">Cloeon dipterum</name>
    <dbReference type="NCBI Taxonomy" id="197152"/>
    <lineage>
        <taxon>Eukaryota</taxon>
        <taxon>Metazoa</taxon>
        <taxon>Ecdysozoa</taxon>
        <taxon>Arthropoda</taxon>
        <taxon>Hexapoda</taxon>
        <taxon>Insecta</taxon>
        <taxon>Pterygota</taxon>
        <taxon>Palaeoptera</taxon>
        <taxon>Ephemeroptera</taxon>
        <taxon>Pisciforma</taxon>
        <taxon>Baetidae</taxon>
        <taxon>Cloeon</taxon>
    </lineage>
</organism>